<organism evidence="1 2">
    <name type="scientific">Marininema halotolerans</name>
    <dbReference type="NCBI Taxonomy" id="1155944"/>
    <lineage>
        <taxon>Bacteria</taxon>
        <taxon>Bacillati</taxon>
        <taxon>Bacillota</taxon>
        <taxon>Bacilli</taxon>
        <taxon>Bacillales</taxon>
        <taxon>Thermoactinomycetaceae</taxon>
        <taxon>Marininema</taxon>
    </lineage>
</organism>
<dbReference type="Proteomes" id="UP000198660">
    <property type="component" value="Unassembled WGS sequence"/>
</dbReference>
<dbReference type="EMBL" id="FPAA01000005">
    <property type="protein sequence ID" value="SFS63646.1"/>
    <property type="molecule type" value="Genomic_DNA"/>
</dbReference>
<protein>
    <submittedName>
        <fullName evidence="1">Uncharacterized protein</fullName>
    </submittedName>
</protein>
<sequence>MESEEGESYRTHVNRLEQRDFSIEPLSNPIEKTVQHNSLKNKFLTVSINLV</sequence>
<reference evidence="2" key="1">
    <citation type="submission" date="2016-10" db="EMBL/GenBank/DDBJ databases">
        <authorList>
            <person name="Varghese N."/>
            <person name="Submissions S."/>
        </authorList>
    </citation>
    <scope>NUCLEOTIDE SEQUENCE [LARGE SCALE GENOMIC DNA]</scope>
    <source>
        <strain evidence="2">DSM 45789</strain>
    </source>
</reference>
<dbReference type="AlphaFoldDB" id="A0A1I6RG50"/>
<evidence type="ECO:0000313" key="1">
    <source>
        <dbReference type="EMBL" id="SFS63646.1"/>
    </source>
</evidence>
<proteinExistence type="predicted"/>
<keyword evidence="2" id="KW-1185">Reference proteome</keyword>
<accession>A0A1I6RG50</accession>
<evidence type="ECO:0000313" key="2">
    <source>
        <dbReference type="Proteomes" id="UP000198660"/>
    </source>
</evidence>
<name>A0A1I6RG50_9BACL</name>
<gene>
    <name evidence="1" type="ORF">SAMN05444972_10566</name>
</gene>